<dbReference type="InterPro" id="IPR050829">
    <property type="entry name" value="CorA_MIT"/>
</dbReference>
<evidence type="ECO:0000313" key="3">
    <source>
        <dbReference type="EMBL" id="KAK6499597.1"/>
    </source>
</evidence>
<gene>
    <name evidence="3" type="ORF">TWF481_009962</name>
</gene>
<dbReference type="PANTHER" id="PTHR47685">
    <property type="entry name" value="MAGNESIUM TRANSPORT PROTEIN CORA"/>
    <property type="match status" value="1"/>
</dbReference>
<evidence type="ECO:0000256" key="2">
    <source>
        <dbReference type="SAM" id="Phobius"/>
    </source>
</evidence>
<feature type="compositionally biased region" description="Polar residues" evidence="1">
    <location>
        <begin position="1"/>
        <end position="10"/>
    </location>
</feature>
<dbReference type="Gene3D" id="1.20.58.340">
    <property type="entry name" value="Magnesium transport protein CorA, transmembrane region"/>
    <property type="match status" value="1"/>
</dbReference>
<keyword evidence="4" id="KW-1185">Reference proteome</keyword>
<dbReference type="AlphaFoldDB" id="A0AAV9VZG8"/>
<reference evidence="3 4" key="1">
    <citation type="submission" date="2023-08" db="EMBL/GenBank/DDBJ databases">
        <authorList>
            <person name="Palmer J.M."/>
        </authorList>
    </citation>
    <scope>NUCLEOTIDE SEQUENCE [LARGE SCALE GENOMIC DNA]</scope>
    <source>
        <strain evidence="3 4">TWF481</strain>
    </source>
</reference>
<dbReference type="GO" id="GO:0015087">
    <property type="term" value="F:cobalt ion transmembrane transporter activity"/>
    <property type="evidence" value="ECO:0007669"/>
    <property type="project" value="TreeGrafter"/>
</dbReference>
<evidence type="ECO:0000256" key="1">
    <source>
        <dbReference type="SAM" id="MobiDB-lite"/>
    </source>
</evidence>
<dbReference type="GO" id="GO:0015095">
    <property type="term" value="F:magnesium ion transmembrane transporter activity"/>
    <property type="evidence" value="ECO:0007669"/>
    <property type="project" value="TreeGrafter"/>
</dbReference>
<feature type="transmembrane region" description="Helical" evidence="2">
    <location>
        <begin position="754"/>
        <end position="780"/>
    </location>
</feature>
<comment type="caution">
    <text evidence="3">The sequence shown here is derived from an EMBL/GenBank/DDBJ whole genome shotgun (WGS) entry which is preliminary data.</text>
</comment>
<dbReference type="PANTHER" id="PTHR47685:SF1">
    <property type="entry name" value="MAGNESIUM TRANSPORT PROTEIN CORA"/>
    <property type="match status" value="1"/>
</dbReference>
<feature type="transmembrane region" description="Helical" evidence="2">
    <location>
        <begin position="792"/>
        <end position="812"/>
    </location>
</feature>
<feature type="region of interest" description="Disordered" evidence="1">
    <location>
        <begin position="54"/>
        <end position="115"/>
    </location>
</feature>
<proteinExistence type="predicted"/>
<organism evidence="3 4">
    <name type="scientific">Arthrobotrys musiformis</name>
    <dbReference type="NCBI Taxonomy" id="47236"/>
    <lineage>
        <taxon>Eukaryota</taxon>
        <taxon>Fungi</taxon>
        <taxon>Dikarya</taxon>
        <taxon>Ascomycota</taxon>
        <taxon>Pezizomycotina</taxon>
        <taxon>Orbiliomycetes</taxon>
        <taxon>Orbiliales</taxon>
        <taxon>Orbiliaceae</taxon>
        <taxon>Arthrobotrys</taxon>
    </lineage>
</organism>
<protein>
    <submittedName>
        <fullName evidence="3">Uncharacterized protein</fullName>
    </submittedName>
</protein>
<sequence length="842" mass="94792">MENVPNTSNEEAPLVPNPEDGNEYDSDDIQGGRSQSSIGVSVILRTRSRSSIGVDYPNQATADTRRIPRNRSQDSFARESDSIFDGADYGGNDFTGANPNQEPRQSLSTDIMPGRYRDEDISGSLRYQSSSERSIDSRSASHGMSTEIITNDGKLFHEEPRREADNLTNLPTVLQAVQEFHGNLPGSFDEPQRYDSSGRRYPEALVEKILTAPTAGQTTAELAEDDETFGSTGSILYFSRSKDKKGITEIPNTAFSGSVYEMTIGESAFFNEEDGRPHCKKWGLRWVHLPTNNLKWVYPVIINILKKRSQRNDIIRPAKDAAKQILGRFGSGTRRGAAASTPPHGRHIRPSCHRIPVNQQIRSKGLHNSKRNLSLAIPFLHCERSIDRFHMAKIISDCTKLSTYGNETKPHLPNVREISQLPCTDDEKLLRYFPPGKTSFQMRRTLDQANFPTLDTKERDMDQVVERYAEKHLEGEARIIMVDQLWLWVFGNHTVLTCFPRAWRRHKDETDPADVFTALRDYLKKRDKTAQIGNVGELAACIADRCAANIFDSQLMYDEHFDFMEIFRRSIAVVMDEQSKLFAKISDETEIGTDFFKEEFRLLREIKDIRDELQIMRSIHLDQNRCLADMRSALKIRENYTKFNPESVTGDLDSIIRSADAAYDALIHLLDIKQKQAAFFVASQAKETGVQTNEILTRSGEILEQSKTTTDQLVEILKQSKTTVDQLVEISDESRITTEKLVNLSLESKRGGDIILIFTMVTIFFAPISTIASLFSVNAIELNDGKLPLKTVFGIVFPISVLFCAAAFAVVANRDSAQKRAQIVAQNEARIQAQARAQAGAV</sequence>
<dbReference type="EMBL" id="JAVHJL010000007">
    <property type="protein sequence ID" value="KAK6499597.1"/>
    <property type="molecule type" value="Genomic_DNA"/>
</dbReference>
<accession>A0AAV9VZG8</accession>
<keyword evidence="2" id="KW-0472">Membrane</keyword>
<feature type="region of interest" description="Disordered" evidence="1">
    <location>
        <begin position="1"/>
        <end position="37"/>
    </location>
</feature>
<keyword evidence="2" id="KW-0812">Transmembrane</keyword>
<feature type="compositionally biased region" description="Polar residues" evidence="1">
    <location>
        <begin position="95"/>
        <end position="109"/>
    </location>
</feature>
<evidence type="ECO:0000313" key="4">
    <source>
        <dbReference type="Proteomes" id="UP001370758"/>
    </source>
</evidence>
<keyword evidence="2" id="KW-1133">Transmembrane helix</keyword>
<dbReference type="Proteomes" id="UP001370758">
    <property type="component" value="Unassembled WGS sequence"/>
</dbReference>
<name>A0AAV9VZG8_9PEZI</name>
<dbReference type="GO" id="GO:0015099">
    <property type="term" value="F:nickel cation transmembrane transporter activity"/>
    <property type="evidence" value="ECO:0007669"/>
    <property type="project" value="TreeGrafter"/>
</dbReference>